<evidence type="ECO:0000313" key="2">
    <source>
        <dbReference type="EMBL" id="KAF8561084.1"/>
    </source>
</evidence>
<dbReference type="Proteomes" id="UP000699462">
    <property type="component" value="Unassembled WGS sequence"/>
</dbReference>
<feature type="region of interest" description="Disordered" evidence="1">
    <location>
        <begin position="298"/>
        <end position="342"/>
    </location>
</feature>
<evidence type="ECO:0000313" key="3">
    <source>
        <dbReference type="Proteomes" id="UP000699462"/>
    </source>
</evidence>
<feature type="compositionally biased region" description="Polar residues" evidence="1">
    <location>
        <begin position="230"/>
        <end position="262"/>
    </location>
</feature>
<evidence type="ECO:0000256" key="1">
    <source>
        <dbReference type="SAM" id="MobiDB-lite"/>
    </source>
</evidence>
<sequence length="390" mass="42929">MGAGYTKLLAYLDVGPEIKEDKLKKKYTRILTTSAAPKKPELIWKSLALDAKDDEKCVSNLLEGAEFIHQSRIEKQNLVVLTQAEDTNPIAFATAYFMILSGLSVNQANDAIVNALKETDYKINNPFAKALQKLRNRCDPRSLRAQLFEKAGNYSVALLSEDVNKIYELAGLPQPTLEQIKLQSLTSPAITSTGDTNTKETVALPTQESHKSISGASVESPKNVTEKQKSLANVTANLGPSPLDTKQLNGHRNGTLNDSKASVSEGLRSLISKPTFNNEHSVQPNISESSLNNLLKLDRASVPPPAPMEQTNKTTTPAATVPHVTKQSPAPLEPAPVQQNRRKVKIIGAHGKMPENDVQKVDEYLANTSEEERRQFRKRVFITRSQKVED</sequence>
<gene>
    <name evidence="2" type="ORF">P879_06604</name>
</gene>
<dbReference type="AlphaFoldDB" id="A0A8T0D290"/>
<dbReference type="OrthoDB" id="6234754at2759"/>
<name>A0A8T0D290_9TREM</name>
<proteinExistence type="predicted"/>
<reference evidence="2 3" key="1">
    <citation type="submission" date="2019-07" db="EMBL/GenBank/DDBJ databases">
        <title>Annotation for the trematode Paragonimus westermani.</title>
        <authorList>
            <person name="Choi Y.-J."/>
        </authorList>
    </citation>
    <scope>NUCLEOTIDE SEQUENCE [LARGE SCALE GENOMIC DNA]</scope>
    <source>
        <strain evidence="2">180907_Pwestermani</strain>
    </source>
</reference>
<feature type="compositionally biased region" description="Low complexity" evidence="1">
    <location>
        <begin position="313"/>
        <end position="326"/>
    </location>
</feature>
<feature type="region of interest" description="Disordered" evidence="1">
    <location>
        <begin position="203"/>
        <end position="262"/>
    </location>
</feature>
<comment type="caution">
    <text evidence="2">The sequence shown here is derived from an EMBL/GenBank/DDBJ whole genome shotgun (WGS) entry which is preliminary data.</text>
</comment>
<dbReference type="EMBL" id="JTDF01022001">
    <property type="protein sequence ID" value="KAF8561084.1"/>
    <property type="molecule type" value="Genomic_DNA"/>
</dbReference>
<accession>A0A8T0D290</accession>
<feature type="compositionally biased region" description="Polar residues" evidence="1">
    <location>
        <begin position="203"/>
        <end position="223"/>
    </location>
</feature>
<organism evidence="2 3">
    <name type="scientific">Paragonimus westermani</name>
    <dbReference type="NCBI Taxonomy" id="34504"/>
    <lineage>
        <taxon>Eukaryota</taxon>
        <taxon>Metazoa</taxon>
        <taxon>Spiralia</taxon>
        <taxon>Lophotrochozoa</taxon>
        <taxon>Platyhelminthes</taxon>
        <taxon>Trematoda</taxon>
        <taxon>Digenea</taxon>
        <taxon>Plagiorchiida</taxon>
        <taxon>Troglotremata</taxon>
        <taxon>Troglotrematidae</taxon>
        <taxon>Paragonimus</taxon>
    </lineage>
</organism>
<protein>
    <submittedName>
        <fullName evidence="2">Uncharacterized protein</fullName>
    </submittedName>
</protein>
<keyword evidence="3" id="KW-1185">Reference proteome</keyword>